<comment type="caution">
    <text evidence="3">The sequence shown here is derived from an EMBL/GenBank/DDBJ whole genome shotgun (WGS) entry which is preliminary data.</text>
</comment>
<feature type="transmembrane region" description="Helical" evidence="1">
    <location>
        <begin position="380"/>
        <end position="402"/>
    </location>
</feature>
<keyword evidence="1" id="KW-0472">Membrane</keyword>
<feature type="chain" id="PRO_5045353898" evidence="2">
    <location>
        <begin position="23"/>
        <end position="645"/>
    </location>
</feature>
<keyword evidence="2" id="KW-0732">Signal</keyword>
<keyword evidence="1" id="KW-1133">Transmembrane helix</keyword>
<reference evidence="3 4" key="1">
    <citation type="submission" date="2024-02" db="EMBL/GenBank/DDBJ databases">
        <authorList>
            <person name="Chen Y."/>
            <person name="Shah S."/>
            <person name="Dougan E. K."/>
            <person name="Thang M."/>
            <person name="Chan C."/>
        </authorList>
    </citation>
    <scope>NUCLEOTIDE SEQUENCE [LARGE SCALE GENOMIC DNA]</scope>
</reference>
<evidence type="ECO:0000313" key="3">
    <source>
        <dbReference type="EMBL" id="CAK9076227.1"/>
    </source>
</evidence>
<accession>A0ABP0PJN3</accession>
<name>A0ABP0PJN3_9DINO</name>
<feature type="transmembrane region" description="Helical" evidence="1">
    <location>
        <begin position="541"/>
        <end position="559"/>
    </location>
</feature>
<gene>
    <name evidence="3" type="ORF">CCMP2556_LOCUS37548</name>
</gene>
<evidence type="ECO:0000256" key="1">
    <source>
        <dbReference type="SAM" id="Phobius"/>
    </source>
</evidence>
<organism evidence="3 4">
    <name type="scientific">Durusdinium trenchii</name>
    <dbReference type="NCBI Taxonomy" id="1381693"/>
    <lineage>
        <taxon>Eukaryota</taxon>
        <taxon>Sar</taxon>
        <taxon>Alveolata</taxon>
        <taxon>Dinophyceae</taxon>
        <taxon>Suessiales</taxon>
        <taxon>Symbiodiniaceae</taxon>
        <taxon>Durusdinium</taxon>
    </lineage>
</organism>
<feature type="signal peptide" evidence="2">
    <location>
        <begin position="1"/>
        <end position="22"/>
    </location>
</feature>
<evidence type="ECO:0000313" key="4">
    <source>
        <dbReference type="Proteomes" id="UP001642484"/>
    </source>
</evidence>
<dbReference type="Proteomes" id="UP001642484">
    <property type="component" value="Unassembled WGS sequence"/>
</dbReference>
<evidence type="ECO:0000256" key="2">
    <source>
        <dbReference type="SAM" id="SignalP"/>
    </source>
</evidence>
<proteinExistence type="predicted"/>
<keyword evidence="1" id="KW-0812">Transmembrane</keyword>
<feature type="transmembrane region" description="Helical" evidence="1">
    <location>
        <begin position="209"/>
        <end position="232"/>
    </location>
</feature>
<feature type="transmembrane region" description="Helical" evidence="1">
    <location>
        <begin position="331"/>
        <end position="360"/>
    </location>
</feature>
<keyword evidence="4" id="KW-1185">Reference proteome</keyword>
<sequence>MGGKAPMLCHALLVLLLRHGFALTDEEKSDLVLQQSIEAASIVRVVGDFNNNATCKWPDCAPVCEACDTKAMGSCMVPGVNECPWNAKCTLGTCFCSKGYCGQGSMCKFRTCALGGQPEPYVAGNLVHQFASLGGELPPFNAQEDDWMGYVDDCKKIPLIVLAFGVVLAIMTCTCILCQLECLAEPGRHPFGRAPLPAQEFSWIPTSPVVLLVLCAATVAVIAFGVTSRGIVVTENMNMMEYQFRRVDEQIDSAVGLAIELEDMEETFEAIVNDLPQSCSSMVPGAKEAMAMASDKAQEKLLEMKQKVMAFLKVANTAKSMMTRLLQSFDLLKALIVVVPMVPLILMGLWILTIGIATVISWQSSNPHVAERADDLVIRFGAGGACCAMLVASFVSAAYLFAGIVTGGLCMHLDTNVISLVTVVNFTDVSQFKFDIDPILEGAAKYYVLGSQENPMISMIEDVERDAVALYGVYENATWATTPAEMVCSGIKKLNASDALTACSKSVQFARELMSAKNMYPYYQTFAHELMCDKMLHGMKLLILYTIIVSMILMPLVALCADVDLRKWERYKMDNYEDHYDMSYEAQEASPFLKNSLNMMQGMQHAMPGMQHAGMQSSPSQMMQGMQAAAQSRQMQLYSYSGNGN</sequence>
<dbReference type="EMBL" id="CAXAMN010023250">
    <property type="protein sequence ID" value="CAK9076227.1"/>
    <property type="molecule type" value="Genomic_DNA"/>
</dbReference>
<protein>
    <submittedName>
        <fullName evidence="3">Uncharacterized protein</fullName>
    </submittedName>
</protein>